<feature type="transmembrane region" description="Helical" evidence="6">
    <location>
        <begin position="71"/>
        <end position="92"/>
    </location>
</feature>
<evidence type="ECO:0000313" key="9">
    <source>
        <dbReference type="Proteomes" id="UP001597180"/>
    </source>
</evidence>
<keyword evidence="6" id="KW-0472">Membrane</keyword>
<keyword evidence="6" id="KW-0812">Transmembrane</keyword>
<evidence type="ECO:0000256" key="6">
    <source>
        <dbReference type="SAM" id="Phobius"/>
    </source>
</evidence>
<feature type="transmembrane region" description="Helical" evidence="6">
    <location>
        <begin position="39"/>
        <end position="64"/>
    </location>
</feature>
<dbReference type="PANTHER" id="PTHR24421">
    <property type="entry name" value="NITRATE/NITRITE SENSOR PROTEIN NARX-RELATED"/>
    <property type="match status" value="1"/>
</dbReference>
<evidence type="ECO:0000313" key="8">
    <source>
        <dbReference type="EMBL" id="MFD1219169.1"/>
    </source>
</evidence>
<keyword evidence="6" id="KW-1133">Transmembrane helix</keyword>
<protein>
    <recommendedName>
        <fullName evidence="2">histidine kinase</fullName>
        <ecNumber evidence="2">2.7.13.3</ecNumber>
    </recommendedName>
</protein>
<dbReference type="SMART" id="SM00387">
    <property type="entry name" value="HATPase_c"/>
    <property type="match status" value="1"/>
</dbReference>
<evidence type="ECO:0000259" key="7">
    <source>
        <dbReference type="SMART" id="SM00387"/>
    </source>
</evidence>
<dbReference type="PANTHER" id="PTHR24421:SF55">
    <property type="entry name" value="SENSOR HISTIDINE KINASE YDFH"/>
    <property type="match status" value="1"/>
</dbReference>
<dbReference type="EC" id="2.7.13.3" evidence="2"/>
<evidence type="ECO:0000256" key="1">
    <source>
        <dbReference type="ARBA" id="ARBA00000085"/>
    </source>
</evidence>
<dbReference type="RefSeq" id="WP_345591610.1">
    <property type="nucleotide sequence ID" value="NZ_BAABJG010000027.1"/>
</dbReference>
<dbReference type="Gene3D" id="3.30.565.10">
    <property type="entry name" value="Histidine kinase-like ATPase, C-terminal domain"/>
    <property type="match status" value="1"/>
</dbReference>
<evidence type="ECO:0000256" key="2">
    <source>
        <dbReference type="ARBA" id="ARBA00012438"/>
    </source>
</evidence>
<accession>A0ABW3UI18</accession>
<keyword evidence="3" id="KW-0808">Transferase</keyword>
<feature type="domain" description="Histidine kinase/HSP90-like ATPase" evidence="7">
    <location>
        <begin position="229"/>
        <end position="322"/>
    </location>
</feature>
<organism evidence="8 9">
    <name type="scientific">Paenibacillus vulneris</name>
    <dbReference type="NCBI Taxonomy" id="1133364"/>
    <lineage>
        <taxon>Bacteria</taxon>
        <taxon>Bacillati</taxon>
        <taxon>Bacillota</taxon>
        <taxon>Bacilli</taxon>
        <taxon>Bacillales</taxon>
        <taxon>Paenibacillaceae</taxon>
        <taxon>Paenibacillus</taxon>
    </lineage>
</organism>
<comment type="caution">
    <text evidence="8">The sequence shown here is derived from an EMBL/GenBank/DDBJ whole genome shotgun (WGS) entry which is preliminary data.</text>
</comment>
<dbReference type="InterPro" id="IPR003594">
    <property type="entry name" value="HATPase_dom"/>
</dbReference>
<comment type="catalytic activity">
    <reaction evidence="1">
        <text>ATP + protein L-histidine = ADP + protein N-phospho-L-histidine.</text>
        <dbReference type="EC" id="2.7.13.3"/>
    </reaction>
</comment>
<evidence type="ECO:0000256" key="4">
    <source>
        <dbReference type="ARBA" id="ARBA00022777"/>
    </source>
</evidence>
<gene>
    <name evidence="8" type="ORF">ACFQ4B_03465</name>
</gene>
<dbReference type="SUPFAM" id="SSF55874">
    <property type="entry name" value="ATPase domain of HSP90 chaperone/DNA topoisomerase II/histidine kinase"/>
    <property type="match status" value="1"/>
</dbReference>
<dbReference type="CDD" id="cd16917">
    <property type="entry name" value="HATPase_UhpB-NarQ-NarX-like"/>
    <property type="match status" value="1"/>
</dbReference>
<keyword evidence="4 8" id="KW-0418">Kinase</keyword>
<keyword evidence="9" id="KW-1185">Reference proteome</keyword>
<dbReference type="Proteomes" id="UP001597180">
    <property type="component" value="Unassembled WGS sequence"/>
</dbReference>
<dbReference type="InterPro" id="IPR011712">
    <property type="entry name" value="Sig_transdc_His_kin_sub3_dim/P"/>
</dbReference>
<dbReference type="InterPro" id="IPR050482">
    <property type="entry name" value="Sensor_HK_TwoCompSys"/>
</dbReference>
<dbReference type="EMBL" id="JBHTLU010000007">
    <property type="protein sequence ID" value="MFD1219169.1"/>
    <property type="molecule type" value="Genomic_DNA"/>
</dbReference>
<dbReference type="Gene3D" id="1.20.5.1930">
    <property type="match status" value="1"/>
</dbReference>
<dbReference type="Pfam" id="PF02518">
    <property type="entry name" value="HATPase_c"/>
    <property type="match status" value="1"/>
</dbReference>
<evidence type="ECO:0000256" key="5">
    <source>
        <dbReference type="ARBA" id="ARBA00023012"/>
    </source>
</evidence>
<feature type="transmembrane region" description="Helical" evidence="6">
    <location>
        <begin position="7"/>
        <end position="33"/>
    </location>
</feature>
<reference evidence="9" key="1">
    <citation type="journal article" date="2019" name="Int. J. Syst. Evol. Microbiol.">
        <title>The Global Catalogue of Microorganisms (GCM) 10K type strain sequencing project: providing services to taxonomists for standard genome sequencing and annotation.</title>
        <authorList>
            <consortium name="The Broad Institute Genomics Platform"/>
            <consortium name="The Broad Institute Genome Sequencing Center for Infectious Disease"/>
            <person name="Wu L."/>
            <person name="Ma J."/>
        </authorList>
    </citation>
    <scope>NUCLEOTIDE SEQUENCE [LARGE SCALE GENOMIC DNA]</scope>
    <source>
        <strain evidence="9">CCUG 53270</strain>
    </source>
</reference>
<dbReference type="InterPro" id="IPR036890">
    <property type="entry name" value="HATPase_C_sf"/>
</dbReference>
<name>A0ABW3UI18_9BACL</name>
<dbReference type="Pfam" id="PF07730">
    <property type="entry name" value="HisKA_3"/>
    <property type="match status" value="1"/>
</dbReference>
<sequence length="326" mass="36401">MYFVIQGFLILACGYVVPSGFEAVLIGLFPILIGQSVGVYYNVTKVFFVCLFVYILYYSAFVYIKETNYPLLFLCFLILYTIITVAYATLFFQQVHARIRTQTFLRELEHTHRKVEELTLANERQRMARDLHDTLAQGLAGLIMQLEAVDAHLSNNNIRRAQDIVTQSMAQARRTLGDARGAIDDLRSKPAAETDFAEAVREEIQRFTNATGIHVTSDIKIQAPLSGLIMEHGLHLVSEGLTNIARHAQAERAWIEVITSSDSLLIGIRDNGIGFNTHTIGKQPSHYGLLGMMERTRLIGGTLDISSGTEGTHIEVKAPLRKGDLS</sequence>
<dbReference type="GO" id="GO:0016301">
    <property type="term" value="F:kinase activity"/>
    <property type="evidence" value="ECO:0007669"/>
    <property type="project" value="UniProtKB-KW"/>
</dbReference>
<evidence type="ECO:0000256" key="3">
    <source>
        <dbReference type="ARBA" id="ARBA00022679"/>
    </source>
</evidence>
<proteinExistence type="predicted"/>
<keyword evidence="5" id="KW-0902">Two-component regulatory system</keyword>